<sequence>MNLIKFINEYANRKNAFTKVVLEFFWKDDGIDEDYCFEGTPSEFVDRYTKDYDCIRGLDIFDVHELKITNEGLRSQIYIEVIRE</sequence>
<dbReference type="AlphaFoldDB" id="A0A413YWT8"/>
<comment type="caution">
    <text evidence="1">The sequence shown here is derived from an EMBL/GenBank/DDBJ whole genome shotgun (WGS) entry which is preliminary data.</text>
</comment>
<evidence type="ECO:0000313" key="2">
    <source>
        <dbReference type="Proteomes" id="UP000283513"/>
    </source>
</evidence>
<name>A0A413YWT8_9FIRM</name>
<evidence type="ECO:0000313" key="1">
    <source>
        <dbReference type="EMBL" id="RHC13551.1"/>
    </source>
</evidence>
<gene>
    <name evidence="1" type="ORF">DW856_17310</name>
</gene>
<dbReference type="Proteomes" id="UP000283513">
    <property type="component" value="Unassembled WGS sequence"/>
</dbReference>
<accession>A0A413YWT8</accession>
<organism evidence="1 2">
    <name type="scientific">Roseburia intestinalis</name>
    <dbReference type="NCBI Taxonomy" id="166486"/>
    <lineage>
        <taxon>Bacteria</taxon>
        <taxon>Bacillati</taxon>
        <taxon>Bacillota</taxon>
        <taxon>Clostridia</taxon>
        <taxon>Lachnospirales</taxon>
        <taxon>Lachnospiraceae</taxon>
        <taxon>Roseburia</taxon>
    </lineage>
</organism>
<protein>
    <submittedName>
        <fullName evidence="1">Uncharacterized protein</fullName>
    </submittedName>
</protein>
<dbReference type="EMBL" id="QSHO01000020">
    <property type="protein sequence ID" value="RHC13551.1"/>
    <property type="molecule type" value="Genomic_DNA"/>
</dbReference>
<proteinExistence type="predicted"/>
<reference evidence="1 2" key="1">
    <citation type="submission" date="2018-08" db="EMBL/GenBank/DDBJ databases">
        <title>A genome reference for cultivated species of the human gut microbiota.</title>
        <authorList>
            <person name="Zou Y."/>
            <person name="Xue W."/>
            <person name="Luo G."/>
        </authorList>
    </citation>
    <scope>NUCLEOTIDE SEQUENCE [LARGE SCALE GENOMIC DNA]</scope>
    <source>
        <strain evidence="1 2">AM37-1AC</strain>
    </source>
</reference>
<dbReference type="RefSeq" id="WP_118599162.1">
    <property type="nucleotide sequence ID" value="NZ_QSHO01000020.1"/>
</dbReference>